<reference evidence="2" key="1">
    <citation type="submission" date="2023-07" db="EMBL/GenBank/DDBJ databases">
        <title>Chromosome-level Genome Assembly of Striped Snakehead (Channa striata).</title>
        <authorList>
            <person name="Liu H."/>
        </authorList>
    </citation>
    <scope>NUCLEOTIDE SEQUENCE</scope>
    <source>
        <strain evidence="2">Gz</strain>
        <tissue evidence="2">Muscle</tissue>
    </source>
</reference>
<gene>
    <name evidence="2" type="ORF">Q5P01_018851</name>
</gene>
<feature type="region of interest" description="Disordered" evidence="1">
    <location>
        <begin position="166"/>
        <end position="198"/>
    </location>
</feature>
<evidence type="ECO:0000313" key="2">
    <source>
        <dbReference type="EMBL" id="KAK2830920.1"/>
    </source>
</evidence>
<keyword evidence="3" id="KW-1185">Reference proteome</keyword>
<sequence length="245" mass="26996">MNECHVASSAPTTQGKQVTHTICSRSFLIRYLNKINVHGFIYSSLCQNSTAISSSFQGQRQQLKQVHRGQNHWKQLKKTFEKARIGVGRNVRARNKKNTAQKWTLTNSANITREGRCKKRGRRPTGCSREKSCKDRLEIKSQTKGLKYSLKEDDDTGSRSQTILLDDGSQVNLRGSGTDAQSTSAGNNDESPAVGTPVSQDSGLLRLTLRADSQLVVILGVCRCPDLAISSLLAQALLAPIDRPE</sequence>
<dbReference type="EMBL" id="JAUPFM010000014">
    <property type="protein sequence ID" value="KAK2830920.1"/>
    <property type="molecule type" value="Genomic_DNA"/>
</dbReference>
<dbReference type="Proteomes" id="UP001187415">
    <property type="component" value="Unassembled WGS sequence"/>
</dbReference>
<name>A0AA88M558_CHASR</name>
<dbReference type="AlphaFoldDB" id="A0AA88M558"/>
<evidence type="ECO:0000313" key="3">
    <source>
        <dbReference type="Proteomes" id="UP001187415"/>
    </source>
</evidence>
<proteinExistence type="predicted"/>
<comment type="caution">
    <text evidence="2">The sequence shown here is derived from an EMBL/GenBank/DDBJ whole genome shotgun (WGS) entry which is preliminary data.</text>
</comment>
<evidence type="ECO:0000256" key="1">
    <source>
        <dbReference type="SAM" id="MobiDB-lite"/>
    </source>
</evidence>
<feature type="compositionally biased region" description="Polar residues" evidence="1">
    <location>
        <begin position="166"/>
        <end position="190"/>
    </location>
</feature>
<accession>A0AA88M558</accession>
<protein>
    <submittedName>
        <fullName evidence="2">Uncharacterized protein</fullName>
    </submittedName>
</protein>
<organism evidence="2 3">
    <name type="scientific">Channa striata</name>
    <name type="common">Snakehead murrel</name>
    <name type="synonym">Ophicephalus striatus</name>
    <dbReference type="NCBI Taxonomy" id="64152"/>
    <lineage>
        <taxon>Eukaryota</taxon>
        <taxon>Metazoa</taxon>
        <taxon>Chordata</taxon>
        <taxon>Craniata</taxon>
        <taxon>Vertebrata</taxon>
        <taxon>Euteleostomi</taxon>
        <taxon>Actinopterygii</taxon>
        <taxon>Neopterygii</taxon>
        <taxon>Teleostei</taxon>
        <taxon>Neoteleostei</taxon>
        <taxon>Acanthomorphata</taxon>
        <taxon>Anabantaria</taxon>
        <taxon>Anabantiformes</taxon>
        <taxon>Channoidei</taxon>
        <taxon>Channidae</taxon>
        <taxon>Channa</taxon>
    </lineage>
</organism>